<dbReference type="Pfam" id="PF04548">
    <property type="entry name" value="AIG1"/>
    <property type="match status" value="1"/>
</dbReference>
<keyword evidence="8" id="KW-1185">Reference proteome</keyword>
<feature type="domain" description="AIG1-type G" evidence="6">
    <location>
        <begin position="48"/>
        <end position="251"/>
    </location>
</feature>
<dbReference type="AlphaFoldDB" id="A0AAW1B272"/>
<gene>
    <name evidence="7" type="ORF">NXF25_019274</name>
</gene>
<dbReference type="EMBL" id="JAOTOJ010000008">
    <property type="protein sequence ID" value="KAK9395913.1"/>
    <property type="molecule type" value="Genomic_DNA"/>
</dbReference>
<evidence type="ECO:0000256" key="3">
    <source>
        <dbReference type="ARBA" id="ARBA00023134"/>
    </source>
</evidence>
<keyword evidence="5" id="KW-0812">Transmembrane</keyword>
<evidence type="ECO:0000259" key="6">
    <source>
        <dbReference type="PROSITE" id="PS51720"/>
    </source>
</evidence>
<keyword evidence="5" id="KW-0472">Membrane</keyword>
<evidence type="ECO:0000256" key="4">
    <source>
        <dbReference type="SAM" id="MobiDB-lite"/>
    </source>
</evidence>
<evidence type="ECO:0000256" key="1">
    <source>
        <dbReference type="ARBA" id="ARBA00008535"/>
    </source>
</evidence>
<accession>A0AAW1B272</accession>
<keyword evidence="5" id="KW-1133">Transmembrane helix</keyword>
<sequence length="304" mass="34461">MDQATWQSPRRATDEEGGLGKRGGHVVGRVGDPWTLWAPHGGHLEGEDGELRLILVGKTGGGKSATGNTILGRREFESILGPKTTTLRCQRGQGRWQRRKISVVDTPSMFDSENYNEFVRREIISCIDFSRPGPHALILVTQVGRFTAEDAAAANCVSDIFGPESARHMIVLFTCLEDLGWASLQEYVQMSDNRNLQDLIRRCENHFCGFNNKAAGAERERQVMELMEMVQRTVFQNGGRCYVNRLYEEPNLRDEHVQSFVAKNRRERAWVLQASWSSTKSRAWIGWYCLAVFVVGIVLVYLFF</sequence>
<feature type="region of interest" description="Disordered" evidence="4">
    <location>
        <begin position="1"/>
        <end position="25"/>
    </location>
</feature>
<protein>
    <submittedName>
        <fullName evidence="7">GTPase IMAP family member 5-like</fullName>
    </submittedName>
</protein>
<evidence type="ECO:0000313" key="7">
    <source>
        <dbReference type="EMBL" id="KAK9395913.1"/>
    </source>
</evidence>
<dbReference type="Gene3D" id="3.40.50.300">
    <property type="entry name" value="P-loop containing nucleotide triphosphate hydrolases"/>
    <property type="match status" value="1"/>
</dbReference>
<dbReference type="PANTHER" id="PTHR10903:SF73">
    <property type="entry name" value="GTPASE IMAP FAMILY MEMBER 8"/>
    <property type="match status" value="1"/>
</dbReference>
<dbReference type="InterPro" id="IPR006703">
    <property type="entry name" value="G_AIG1"/>
</dbReference>
<feature type="compositionally biased region" description="Polar residues" evidence="4">
    <location>
        <begin position="1"/>
        <end position="10"/>
    </location>
</feature>
<dbReference type="SUPFAM" id="SSF52540">
    <property type="entry name" value="P-loop containing nucleoside triphosphate hydrolases"/>
    <property type="match status" value="1"/>
</dbReference>
<dbReference type="FunFam" id="3.40.50.300:FF:000366">
    <property type="entry name" value="GTPase, IMAP family member 2"/>
    <property type="match status" value="1"/>
</dbReference>
<keyword evidence="3" id="KW-0342">GTP-binding</keyword>
<dbReference type="InterPro" id="IPR027417">
    <property type="entry name" value="P-loop_NTPase"/>
</dbReference>
<comment type="similarity">
    <text evidence="1">Belongs to the TRAFAC class TrmE-Era-EngA-EngB-Septin-like GTPase superfamily. AIG1/Toc34/Toc159-like paraseptin GTPase family. IAN subfamily.</text>
</comment>
<dbReference type="PROSITE" id="PS51720">
    <property type="entry name" value="G_AIG1"/>
    <property type="match status" value="1"/>
</dbReference>
<organism evidence="7 8">
    <name type="scientific">Crotalus adamanteus</name>
    <name type="common">Eastern diamondback rattlesnake</name>
    <dbReference type="NCBI Taxonomy" id="8729"/>
    <lineage>
        <taxon>Eukaryota</taxon>
        <taxon>Metazoa</taxon>
        <taxon>Chordata</taxon>
        <taxon>Craniata</taxon>
        <taxon>Vertebrata</taxon>
        <taxon>Euteleostomi</taxon>
        <taxon>Lepidosauria</taxon>
        <taxon>Squamata</taxon>
        <taxon>Bifurcata</taxon>
        <taxon>Unidentata</taxon>
        <taxon>Episquamata</taxon>
        <taxon>Toxicofera</taxon>
        <taxon>Serpentes</taxon>
        <taxon>Colubroidea</taxon>
        <taxon>Viperidae</taxon>
        <taxon>Crotalinae</taxon>
        <taxon>Crotalus</taxon>
    </lineage>
</organism>
<comment type="caution">
    <text evidence="7">The sequence shown here is derived from an EMBL/GenBank/DDBJ whole genome shotgun (WGS) entry which is preliminary data.</text>
</comment>
<dbReference type="CDD" id="cd01852">
    <property type="entry name" value="AIG1"/>
    <property type="match status" value="1"/>
</dbReference>
<name>A0AAW1B272_CROAD</name>
<dbReference type="PANTHER" id="PTHR10903">
    <property type="entry name" value="GTPASE, IMAP FAMILY MEMBER-RELATED"/>
    <property type="match status" value="1"/>
</dbReference>
<evidence type="ECO:0000256" key="5">
    <source>
        <dbReference type="SAM" id="Phobius"/>
    </source>
</evidence>
<evidence type="ECO:0000313" key="8">
    <source>
        <dbReference type="Proteomes" id="UP001474421"/>
    </source>
</evidence>
<evidence type="ECO:0000256" key="2">
    <source>
        <dbReference type="ARBA" id="ARBA00022741"/>
    </source>
</evidence>
<dbReference type="GO" id="GO:0005525">
    <property type="term" value="F:GTP binding"/>
    <property type="evidence" value="ECO:0007669"/>
    <property type="project" value="UniProtKB-KW"/>
</dbReference>
<reference evidence="7 8" key="1">
    <citation type="journal article" date="2024" name="Proc. Natl. Acad. Sci. U.S.A.">
        <title>The genetic regulatory architecture and epigenomic basis for age-related changes in rattlesnake venom.</title>
        <authorList>
            <person name="Hogan M.P."/>
            <person name="Holding M.L."/>
            <person name="Nystrom G.S."/>
            <person name="Colston T.J."/>
            <person name="Bartlett D.A."/>
            <person name="Mason A.J."/>
            <person name="Ellsworth S.A."/>
            <person name="Rautsaw R.M."/>
            <person name="Lawrence K.C."/>
            <person name="Strickland J.L."/>
            <person name="He B."/>
            <person name="Fraser P."/>
            <person name="Margres M.J."/>
            <person name="Gilbert D.M."/>
            <person name="Gibbs H.L."/>
            <person name="Parkinson C.L."/>
            <person name="Rokyta D.R."/>
        </authorList>
    </citation>
    <scope>NUCLEOTIDE SEQUENCE [LARGE SCALE GENOMIC DNA]</scope>
    <source>
        <strain evidence="7">DRR0105</strain>
    </source>
</reference>
<dbReference type="Proteomes" id="UP001474421">
    <property type="component" value="Unassembled WGS sequence"/>
</dbReference>
<keyword evidence="2" id="KW-0547">Nucleotide-binding</keyword>
<dbReference type="InterPro" id="IPR045058">
    <property type="entry name" value="GIMA/IAN/Toc"/>
</dbReference>
<proteinExistence type="inferred from homology"/>
<feature type="transmembrane region" description="Helical" evidence="5">
    <location>
        <begin position="284"/>
        <end position="303"/>
    </location>
</feature>